<name>A0A9W4XRR4_9PLEO</name>
<dbReference type="Proteomes" id="UP001152607">
    <property type="component" value="Unassembled WGS sequence"/>
</dbReference>
<comment type="caution">
    <text evidence="1">The sequence shown here is derived from an EMBL/GenBank/DDBJ whole genome shotgun (WGS) entry which is preliminary data.</text>
</comment>
<evidence type="ECO:0000313" key="2">
    <source>
        <dbReference type="Proteomes" id="UP001152607"/>
    </source>
</evidence>
<gene>
    <name evidence="1" type="ORF">PDIGIT_LOCUS14386</name>
</gene>
<protein>
    <submittedName>
        <fullName evidence="1">Uncharacterized protein</fullName>
    </submittedName>
</protein>
<organism evidence="1 2">
    <name type="scientific">Periconia digitata</name>
    <dbReference type="NCBI Taxonomy" id="1303443"/>
    <lineage>
        <taxon>Eukaryota</taxon>
        <taxon>Fungi</taxon>
        <taxon>Dikarya</taxon>
        <taxon>Ascomycota</taxon>
        <taxon>Pezizomycotina</taxon>
        <taxon>Dothideomycetes</taxon>
        <taxon>Pleosporomycetidae</taxon>
        <taxon>Pleosporales</taxon>
        <taxon>Massarineae</taxon>
        <taxon>Periconiaceae</taxon>
        <taxon>Periconia</taxon>
    </lineage>
</organism>
<proteinExistence type="predicted"/>
<sequence>MLHPPSTVTSVMRLHVPSPCGLSPCSDRTFACPNANLMPAERGEKGCSLFDSRVCMRLCVHSFPCPCPCPPPLPVHSGFLRPLFGFVRSVFFFSFWKLTASSALTRPNPPSVLLALCFACESNTNPTQPCACL</sequence>
<evidence type="ECO:0000313" key="1">
    <source>
        <dbReference type="EMBL" id="CAI6341193.1"/>
    </source>
</evidence>
<dbReference type="AlphaFoldDB" id="A0A9W4XRR4"/>
<dbReference type="EMBL" id="CAOQHR010000011">
    <property type="protein sequence ID" value="CAI6341193.1"/>
    <property type="molecule type" value="Genomic_DNA"/>
</dbReference>
<keyword evidence="2" id="KW-1185">Reference proteome</keyword>
<accession>A0A9W4XRR4</accession>
<reference evidence="1" key="1">
    <citation type="submission" date="2023-01" db="EMBL/GenBank/DDBJ databases">
        <authorList>
            <person name="Van Ghelder C."/>
            <person name="Rancurel C."/>
        </authorList>
    </citation>
    <scope>NUCLEOTIDE SEQUENCE</scope>
    <source>
        <strain evidence="1">CNCM I-4278</strain>
    </source>
</reference>